<dbReference type="EMBL" id="QRGR01000011">
    <property type="protein sequence ID" value="RDV14988.1"/>
    <property type="molecule type" value="Genomic_DNA"/>
</dbReference>
<evidence type="ECO:0000256" key="7">
    <source>
        <dbReference type="PROSITE-ProRule" id="PRU01360"/>
    </source>
</evidence>
<reference evidence="11" key="1">
    <citation type="submission" date="2018-08" db="EMBL/GenBank/DDBJ databases">
        <authorList>
            <person name="Liu Z.-W."/>
            <person name="Du Z.-J."/>
        </authorList>
    </citation>
    <scope>NUCLEOTIDE SEQUENCE [LARGE SCALE GENOMIC DNA]</scope>
    <source>
        <strain evidence="11">H4X</strain>
    </source>
</reference>
<dbReference type="Pfam" id="PF13715">
    <property type="entry name" value="CarbopepD_reg_2"/>
    <property type="match status" value="1"/>
</dbReference>
<comment type="similarity">
    <text evidence="7">Belongs to the TonB-dependent receptor family.</text>
</comment>
<feature type="chain" id="PRO_5017663978" evidence="8">
    <location>
        <begin position="42"/>
        <end position="1075"/>
    </location>
</feature>
<dbReference type="PROSITE" id="PS52016">
    <property type="entry name" value="TONB_DEPENDENT_REC_3"/>
    <property type="match status" value="1"/>
</dbReference>
<dbReference type="InterPro" id="IPR039426">
    <property type="entry name" value="TonB-dep_rcpt-like"/>
</dbReference>
<dbReference type="InterPro" id="IPR037066">
    <property type="entry name" value="Plug_dom_sf"/>
</dbReference>
<evidence type="ECO:0000256" key="4">
    <source>
        <dbReference type="ARBA" id="ARBA00022692"/>
    </source>
</evidence>
<evidence type="ECO:0000256" key="2">
    <source>
        <dbReference type="ARBA" id="ARBA00022448"/>
    </source>
</evidence>
<evidence type="ECO:0000256" key="8">
    <source>
        <dbReference type="SAM" id="SignalP"/>
    </source>
</evidence>
<feature type="signal peptide" evidence="8">
    <location>
        <begin position="1"/>
        <end position="41"/>
    </location>
</feature>
<comment type="caution">
    <text evidence="10">The sequence shown here is derived from an EMBL/GenBank/DDBJ whole genome shotgun (WGS) entry which is preliminary data.</text>
</comment>
<dbReference type="AlphaFoldDB" id="A0A3D8LC49"/>
<dbReference type="FunFam" id="2.170.130.10:FF:000008">
    <property type="entry name" value="SusC/RagA family TonB-linked outer membrane protein"/>
    <property type="match status" value="1"/>
</dbReference>
<dbReference type="SUPFAM" id="SSF49464">
    <property type="entry name" value="Carboxypeptidase regulatory domain-like"/>
    <property type="match status" value="1"/>
</dbReference>
<keyword evidence="3 7" id="KW-1134">Transmembrane beta strand</keyword>
<evidence type="ECO:0000256" key="6">
    <source>
        <dbReference type="ARBA" id="ARBA00023237"/>
    </source>
</evidence>
<keyword evidence="10" id="KW-0675">Receptor</keyword>
<proteinExistence type="inferred from homology"/>
<dbReference type="InterPro" id="IPR008969">
    <property type="entry name" value="CarboxyPept-like_regulatory"/>
</dbReference>
<dbReference type="Gene3D" id="2.170.130.10">
    <property type="entry name" value="TonB-dependent receptor, plug domain"/>
    <property type="match status" value="1"/>
</dbReference>
<gene>
    <name evidence="10" type="ORF">DXT99_11940</name>
</gene>
<sequence length="1075" mass="117856">MSKNERLTDGDFCEKKSLTKKRVATRLAALLLAAGACQANAAVVPMEGGKAYSTPGISVKLSSGYVKGFQTQQVTGTVTDAATGDPLPGVTVLVENTTTGTATGINGEFQIAVPNPDATLVFSFIGYESQSVPLNGRSTVNVQLGTDAQALDEVVVVGYGTVRKSDLTGAVSTVETEEIQQVATVDVNQAIQGKVAGVQVTPSSGAPGTGAKVRIRGIGSFGASDPLYVVDGYPTNSIEYLSPNDIASMEVLKDASATAVYGNRGANGVIIVTTKQGKSGAPTFNFNMYAGVQNPWNTLDLTNAADYSRLFLEAYTNDGVDVTDPEQFNAANYAVMRDAISSNSEGTDWQDAVINRNAPIQNYNFSVSGGGENSRYNVSATYFNQEGTVINTGMKKFLIRANNDYTFNSRFKGGWSLNYVNARFNNYQIDQYAGVLPTAAVTSPLTPAWDPATNNYGEATRFSTGNNPLRIANETENLTTQQNRVVGTVYGEAEINDGLTFRSTFGGDMSFNSIREYLPEFQISANERRTQSSLYDERQNGWQWTWSNVFNYNKVFGDHSINAMLGQEAQTQRADNVDVTGYDILNDPTQFYIGAAQQTAFQAGSFAEESSLFSVFGRLNYSFRDKYLLTATLRRDASSRFIPENRVGYFPSFSLGWNVMEEAFLQDVTWLSNLKLRAGYGVVGNQGIVTPTSTSYVVQPQQRYVFGGEPVEGRANTTLRNKDLVWEESTMINFGVDAGLLNNRLSLSLEYFDKRTRDLIVTIPIPSYVGALAPAANAGDMLNRGFEAAVNYRQSEGDFRYDLGVNASFIRNKVLSLGGGEPFGAADVNRLGNVTRLEEGEEFAYFYGRKTDGIFNSQEELNDYTYTDPETGEVSPIQPNAQPGDVKFVDLNNDGVINDEDRTKLGSALPDFTYGFTAFMEYKNFDLRIFFQGVQGNETVNAMSVFTQNPQGIWNSHVSRLDRWTPENQNTNEPRMTAADPNVNITFSDRYVEDGSYLRLRNIQLGYNLPESLTGTIGVKGLRVYVSADNLLTFTNYKGYEPEVGDLWNNPFFYGVDLATYPQARTFIGGLNVTF</sequence>
<dbReference type="OrthoDB" id="9768177at2"/>
<comment type="subcellular location">
    <subcellularLocation>
        <location evidence="1 7">Cell outer membrane</location>
        <topology evidence="1 7">Multi-pass membrane protein</topology>
    </subcellularLocation>
</comment>
<protein>
    <submittedName>
        <fullName evidence="10">TonB-dependent receptor</fullName>
    </submittedName>
</protein>
<dbReference type="NCBIfam" id="TIGR04056">
    <property type="entry name" value="OMP_RagA_SusC"/>
    <property type="match status" value="1"/>
</dbReference>
<keyword evidence="6 7" id="KW-0998">Cell outer membrane</keyword>
<keyword evidence="4 7" id="KW-0812">Transmembrane</keyword>
<dbReference type="InterPro" id="IPR023997">
    <property type="entry name" value="TonB-dep_OMP_SusC/RagA_CS"/>
</dbReference>
<accession>A0A3D8LC49</accession>
<dbReference type="InterPro" id="IPR012910">
    <property type="entry name" value="Plug_dom"/>
</dbReference>
<evidence type="ECO:0000259" key="9">
    <source>
        <dbReference type="Pfam" id="PF07715"/>
    </source>
</evidence>
<dbReference type="NCBIfam" id="TIGR04057">
    <property type="entry name" value="SusC_RagA_signa"/>
    <property type="match status" value="1"/>
</dbReference>
<keyword evidence="2 7" id="KW-0813">Transport</keyword>
<dbReference type="Proteomes" id="UP000256708">
    <property type="component" value="Unassembled WGS sequence"/>
</dbReference>
<dbReference type="GO" id="GO:0009279">
    <property type="term" value="C:cell outer membrane"/>
    <property type="evidence" value="ECO:0007669"/>
    <property type="project" value="UniProtKB-SubCell"/>
</dbReference>
<evidence type="ECO:0000256" key="1">
    <source>
        <dbReference type="ARBA" id="ARBA00004571"/>
    </source>
</evidence>
<keyword evidence="8" id="KW-0732">Signal</keyword>
<evidence type="ECO:0000256" key="5">
    <source>
        <dbReference type="ARBA" id="ARBA00023136"/>
    </source>
</evidence>
<dbReference type="InterPro" id="IPR023996">
    <property type="entry name" value="TonB-dep_OMP_SusC/RagA"/>
</dbReference>
<feature type="domain" description="TonB-dependent receptor plug" evidence="9">
    <location>
        <begin position="164"/>
        <end position="269"/>
    </location>
</feature>
<dbReference type="SUPFAM" id="SSF56935">
    <property type="entry name" value="Porins"/>
    <property type="match status" value="1"/>
</dbReference>
<evidence type="ECO:0000256" key="3">
    <source>
        <dbReference type="ARBA" id="ARBA00022452"/>
    </source>
</evidence>
<evidence type="ECO:0000313" key="10">
    <source>
        <dbReference type="EMBL" id="RDV14988.1"/>
    </source>
</evidence>
<dbReference type="Gene3D" id="2.60.40.1120">
    <property type="entry name" value="Carboxypeptidase-like, regulatory domain"/>
    <property type="match status" value="1"/>
</dbReference>
<organism evidence="10 11">
    <name type="scientific">Pontibacter diazotrophicus</name>
    <dbReference type="NCBI Taxonomy" id="1400979"/>
    <lineage>
        <taxon>Bacteria</taxon>
        <taxon>Pseudomonadati</taxon>
        <taxon>Bacteroidota</taxon>
        <taxon>Cytophagia</taxon>
        <taxon>Cytophagales</taxon>
        <taxon>Hymenobacteraceae</taxon>
        <taxon>Pontibacter</taxon>
    </lineage>
</organism>
<keyword evidence="5 7" id="KW-0472">Membrane</keyword>
<dbReference type="Pfam" id="PF07715">
    <property type="entry name" value="Plug"/>
    <property type="match status" value="1"/>
</dbReference>
<dbReference type="RefSeq" id="WP_115565780.1">
    <property type="nucleotide sequence ID" value="NZ_QRGR01000011.1"/>
</dbReference>
<dbReference type="Gene3D" id="2.40.170.20">
    <property type="entry name" value="TonB-dependent receptor, beta-barrel domain"/>
    <property type="match status" value="1"/>
</dbReference>
<keyword evidence="11" id="KW-1185">Reference proteome</keyword>
<dbReference type="InterPro" id="IPR036942">
    <property type="entry name" value="Beta-barrel_TonB_sf"/>
</dbReference>
<evidence type="ECO:0000313" key="11">
    <source>
        <dbReference type="Proteomes" id="UP000256708"/>
    </source>
</evidence>
<name>A0A3D8LC49_9BACT</name>